<sequence>MYLQRDFRDYPPTPSQYPDYDLHRLYYLTPTFRLRTATGPVTLDDLLNPKADKHFYLEILWEHPPSSWWERRKLKHVQRRELGWGYGQPEIDGRVASYYVSVAKRLFGGPSKSRTDTDCQCRCKMANPDWPLGPCINAGKYFDHKSMYCNRDLKDSESCTMGDKAGYSQACMFDVLKAIEVDRLIREEIMEQQAKADAVGESRNDIRYSENAKRWWMWQFREYQAGRRKRKWERCYAFEMKMARYLGIRPPPASFKELDGWRGDLVWEFEKPKSLICKESAGEAGLNELLHLGYFMLFGCAHVCIIVPQFWGPKYYRCAFFTMPFLIFAKALSQCSYNLAAD</sequence>
<name>A0A3N4HJD1_ASCIM</name>
<protein>
    <submittedName>
        <fullName evidence="1">Uncharacterized protein</fullName>
    </submittedName>
</protein>
<dbReference type="Proteomes" id="UP000275078">
    <property type="component" value="Unassembled WGS sequence"/>
</dbReference>
<evidence type="ECO:0000313" key="1">
    <source>
        <dbReference type="EMBL" id="RPA72698.1"/>
    </source>
</evidence>
<organism evidence="1 2">
    <name type="scientific">Ascobolus immersus RN42</name>
    <dbReference type="NCBI Taxonomy" id="1160509"/>
    <lineage>
        <taxon>Eukaryota</taxon>
        <taxon>Fungi</taxon>
        <taxon>Dikarya</taxon>
        <taxon>Ascomycota</taxon>
        <taxon>Pezizomycotina</taxon>
        <taxon>Pezizomycetes</taxon>
        <taxon>Pezizales</taxon>
        <taxon>Ascobolaceae</taxon>
        <taxon>Ascobolus</taxon>
    </lineage>
</organism>
<dbReference type="EMBL" id="ML119850">
    <property type="protein sequence ID" value="RPA72698.1"/>
    <property type="molecule type" value="Genomic_DNA"/>
</dbReference>
<gene>
    <name evidence="1" type="ORF">BJ508DRAFT_314493</name>
</gene>
<reference evidence="1 2" key="1">
    <citation type="journal article" date="2018" name="Nat. Ecol. Evol.">
        <title>Pezizomycetes genomes reveal the molecular basis of ectomycorrhizal truffle lifestyle.</title>
        <authorList>
            <person name="Murat C."/>
            <person name="Payen T."/>
            <person name="Noel B."/>
            <person name="Kuo A."/>
            <person name="Morin E."/>
            <person name="Chen J."/>
            <person name="Kohler A."/>
            <person name="Krizsan K."/>
            <person name="Balestrini R."/>
            <person name="Da Silva C."/>
            <person name="Montanini B."/>
            <person name="Hainaut M."/>
            <person name="Levati E."/>
            <person name="Barry K.W."/>
            <person name="Belfiori B."/>
            <person name="Cichocki N."/>
            <person name="Clum A."/>
            <person name="Dockter R.B."/>
            <person name="Fauchery L."/>
            <person name="Guy J."/>
            <person name="Iotti M."/>
            <person name="Le Tacon F."/>
            <person name="Lindquist E.A."/>
            <person name="Lipzen A."/>
            <person name="Malagnac F."/>
            <person name="Mello A."/>
            <person name="Molinier V."/>
            <person name="Miyauchi S."/>
            <person name="Poulain J."/>
            <person name="Riccioni C."/>
            <person name="Rubini A."/>
            <person name="Sitrit Y."/>
            <person name="Splivallo R."/>
            <person name="Traeger S."/>
            <person name="Wang M."/>
            <person name="Zifcakova L."/>
            <person name="Wipf D."/>
            <person name="Zambonelli A."/>
            <person name="Paolocci F."/>
            <person name="Nowrousian M."/>
            <person name="Ottonello S."/>
            <person name="Baldrian P."/>
            <person name="Spatafora J.W."/>
            <person name="Henrissat B."/>
            <person name="Nagy L.G."/>
            <person name="Aury J.M."/>
            <person name="Wincker P."/>
            <person name="Grigoriev I.V."/>
            <person name="Bonfante P."/>
            <person name="Martin F.M."/>
        </authorList>
    </citation>
    <scope>NUCLEOTIDE SEQUENCE [LARGE SCALE GENOMIC DNA]</scope>
    <source>
        <strain evidence="1 2">RN42</strain>
    </source>
</reference>
<accession>A0A3N4HJD1</accession>
<evidence type="ECO:0000313" key="2">
    <source>
        <dbReference type="Proteomes" id="UP000275078"/>
    </source>
</evidence>
<dbReference type="AlphaFoldDB" id="A0A3N4HJD1"/>
<keyword evidence="2" id="KW-1185">Reference proteome</keyword>
<proteinExistence type="predicted"/>